<accession>A0A1M5SI85</accession>
<feature type="compositionally biased region" description="Low complexity" evidence="1">
    <location>
        <begin position="15"/>
        <end position="26"/>
    </location>
</feature>
<protein>
    <submittedName>
        <fullName evidence="2">Uncharacterized protein</fullName>
    </submittedName>
</protein>
<reference evidence="2 3" key="1">
    <citation type="submission" date="2016-11" db="EMBL/GenBank/DDBJ databases">
        <authorList>
            <person name="Jaros S."/>
            <person name="Januszkiewicz K."/>
            <person name="Wedrychowicz H."/>
        </authorList>
    </citation>
    <scope>NUCLEOTIDE SEQUENCE [LARGE SCALE GENOMIC DNA]</scope>
    <source>
        <strain evidence="2 3">GAS138</strain>
    </source>
</reference>
<evidence type="ECO:0000313" key="3">
    <source>
        <dbReference type="Proteomes" id="UP000189796"/>
    </source>
</evidence>
<evidence type="ECO:0000256" key="1">
    <source>
        <dbReference type="SAM" id="MobiDB-lite"/>
    </source>
</evidence>
<name>A0A1M5SI85_9BRAD</name>
<dbReference type="RefSeq" id="WP_154072438.1">
    <property type="nucleotide sequence ID" value="NZ_LT670817.1"/>
</dbReference>
<dbReference type="AlphaFoldDB" id="A0A1M5SI85"/>
<dbReference type="Proteomes" id="UP000189796">
    <property type="component" value="Chromosome I"/>
</dbReference>
<organism evidence="2 3">
    <name type="scientific">Bradyrhizobium erythrophlei</name>
    <dbReference type="NCBI Taxonomy" id="1437360"/>
    <lineage>
        <taxon>Bacteria</taxon>
        <taxon>Pseudomonadati</taxon>
        <taxon>Pseudomonadota</taxon>
        <taxon>Alphaproteobacteria</taxon>
        <taxon>Hyphomicrobiales</taxon>
        <taxon>Nitrobacteraceae</taxon>
        <taxon>Bradyrhizobium</taxon>
    </lineage>
</organism>
<gene>
    <name evidence="2" type="ORF">SAMN05443248_4617</name>
</gene>
<feature type="region of interest" description="Disordered" evidence="1">
    <location>
        <begin position="1"/>
        <end position="26"/>
    </location>
</feature>
<proteinExistence type="predicted"/>
<dbReference type="EMBL" id="LT670817">
    <property type="protein sequence ID" value="SHH38175.1"/>
    <property type="molecule type" value="Genomic_DNA"/>
</dbReference>
<sequence>MTEPVVASDLQQPGTMAPKTPADAAPATQKITFHFGQGVPVPEGMKEGAVSSADAIREQTLDTFRGMGVPEEVLQQARARTPVSRQEYELAQHKKASLMKDRGWVAKYLDGDQEARRTMGTLSIILGSNIKDDE</sequence>
<evidence type="ECO:0000313" key="2">
    <source>
        <dbReference type="EMBL" id="SHH38175.1"/>
    </source>
</evidence>